<dbReference type="InterPro" id="IPR025649">
    <property type="entry name" value="DUF4360"/>
</dbReference>
<organism evidence="2 3">
    <name type="scientific">Kibdelosporangium banguiense</name>
    <dbReference type="NCBI Taxonomy" id="1365924"/>
    <lineage>
        <taxon>Bacteria</taxon>
        <taxon>Bacillati</taxon>
        <taxon>Actinomycetota</taxon>
        <taxon>Actinomycetes</taxon>
        <taxon>Pseudonocardiales</taxon>
        <taxon>Pseudonocardiaceae</taxon>
        <taxon>Kibdelosporangium</taxon>
    </lineage>
</organism>
<gene>
    <name evidence="2" type="ORF">JOF56_009690</name>
</gene>
<reference evidence="2 3" key="1">
    <citation type="submission" date="2021-03" db="EMBL/GenBank/DDBJ databases">
        <title>Sequencing the genomes of 1000 actinobacteria strains.</title>
        <authorList>
            <person name="Klenk H.-P."/>
        </authorList>
    </citation>
    <scope>NUCLEOTIDE SEQUENCE [LARGE SCALE GENOMIC DNA]</scope>
    <source>
        <strain evidence="2 3">DSM 46670</strain>
    </source>
</reference>
<sequence>MINTIVAAVMAMSTVVVPSAVTPPPGAVTIDVVTVNGSGCSPGTAAVEVSPDHTAFIAIYSNYLAAVGVGARPTDFRKFCQLNLRVNVPQGFAFAIDRVDYRGFAHLERGATGTLRGNYSFQGMPETMYKSHTWQGPLSDNWQATDTVDIELPVIRPCEPRNLNINTELRVNAGTSDPKTTTSFMSMDPTDAFIATVYHFAWRRCP</sequence>
<feature type="chain" id="PRO_5047408473" description="DUF4360 domain-containing protein" evidence="1">
    <location>
        <begin position="19"/>
        <end position="206"/>
    </location>
</feature>
<dbReference type="PANTHER" id="PTHR38847">
    <property type="match status" value="1"/>
</dbReference>
<evidence type="ECO:0008006" key="4">
    <source>
        <dbReference type="Google" id="ProtNLM"/>
    </source>
</evidence>
<dbReference type="Proteomes" id="UP001519332">
    <property type="component" value="Unassembled WGS sequence"/>
</dbReference>
<dbReference type="PANTHER" id="PTHR38847:SF1">
    <property type="entry name" value="PSEUDOURIDINE SYNTHASE RSUA_RLUA-LIKE DOMAIN-CONTAINING PROTEIN"/>
    <property type="match status" value="1"/>
</dbReference>
<dbReference type="RefSeq" id="WP_209646123.1">
    <property type="nucleotide sequence ID" value="NZ_JAGINW010000001.1"/>
</dbReference>
<evidence type="ECO:0000313" key="2">
    <source>
        <dbReference type="EMBL" id="MBP2329305.1"/>
    </source>
</evidence>
<feature type="signal peptide" evidence="1">
    <location>
        <begin position="1"/>
        <end position="18"/>
    </location>
</feature>
<keyword evidence="1" id="KW-0732">Signal</keyword>
<keyword evidence="3" id="KW-1185">Reference proteome</keyword>
<evidence type="ECO:0000313" key="3">
    <source>
        <dbReference type="Proteomes" id="UP001519332"/>
    </source>
</evidence>
<dbReference type="EMBL" id="JAGINW010000001">
    <property type="protein sequence ID" value="MBP2329305.1"/>
    <property type="molecule type" value="Genomic_DNA"/>
</dbReference>
<proteinExistence type="predicted"/>
<name>A0ABS4TY20_9PSEU</name>
<comment type="caution">
    <text evidence="2">The sequence shown here is derived from an EMBL/GenBank/DDBJ whole genome shotgun (WGS) entry which is preliminary data.</text>
</comment>
<accession>A0ABS4TY20</accession>
<evidence type="ECO:0000256" key="1">
    <source>
        <dbReference type="SAM" id="SignalP"/>
    </source>
</evidence>
<protein>
    <recommendedName>
        <fullName evidence="4">DUF4360 domain-containing protein</fullName>
    </recommendedName>
</protein>
<dbReference type="Pfam" id="PF14273">
    <property type="entry name" value="DUF4360"/>
    <property type="match status" value="1"/>
</dbReference>